<dbReference type="Gene3D" id="3.40.640.10">
    <property type="entry name" value="Type I PLP-dependent aspartate aminotransferase-like (Major domain)"/>
    <property type="match status" value="1"/>
</dbReference>
<dbReference type="InterPro" id="IPR015422">
    <property type="entry name" value="PyrdxlP-dep_Trfase_small"/>
</dbReference>
<dbReference type="GO" id="GO:0019752">
    <property type="term" value="P:carboxylic acid metabolic process"/>
    <property type="evidence" value="ECO:0007669"/>
    <property type="project" value="InterPro"/>
</dbReference>
<evidence type="ECO:0000256" key="2">
    <source>
        <dbReference type="ARBA" id="ARBA00009533"/>
    </source>
</evidence>
<sequence length="471" mass="52144">MSEFELSEERMRAIVDEAMERIVDFIGTLPEQPSNQLDGAEKAARLLIEPLPEEGEPYESLLERLFDEVIPFGFNAAGPGYLAYIPAGGLFQSALGDFIAKSVNRFTSIWIPAPGLAQIEAVVVRWFCEVMGYPDDALGLLTTGGSMANFTAVFTARRERLEEDFLRGSIYVSDQVHHSIQKAAMLAGFPLSSVRVVSSDSDYRMRLDELDELIEADRADGWQPFFVVGSAGTVNTGAVDDLVGIAAIAAAQGLWFHVDAAYGGLFMLTKRGRDVLKGIELTDSMSLDPHKSLFIPYGTGSLLVRDRETLARAHATEADYLPTLRDDPDFVDFSEISPELSRGHRGLRIWLPLKMHGAGAFRRQLDEKLDLAQWITEQLQGIKGIEIVADPQLSLVAFRLVHPGLSDDELNGLNRRFLQAVNDRRRIFISHGVVGGKYVLRICALSFRTHMSTMEIALADIRSVVDELAEN</sequence>
<evidence type="ECO:0000313" key="6">
    <source>
        <dbReference type="EMBL" id="SUZ62115.1"/>
    </source>
</evidence>
<dbReference type="PRINTS" id="PR00800">
    <property type="entry name" value="YHDCRBOXLASE"/>
</dbReference>
<dbReference type="InterPro" id="IPR010977">
    <property type="entry name" value="Aromatic_deC"/>
</dbReference>
<dbReference type="SUPFAM" id="SSF53383">
    <property type="entry name" value="PLP-dependent transferases"/>
    <property type="match status" value="1"/>
</dbReference>
<keyword evidence="3" id="KW-0210">Decarboxylase</keyword>
<dbReference type="PANTHER" id="PTHR11999:SF70">
    <property type="entry name" value="MIP05841P"/>
    <property type="match status" value="1"/>
</dbReference>
<dbReference type="InterPro" id="IPR002129">
    <property type="entry name" value="PyrdxlP-dep_de-COase"/>
</dbReference>
<dbReference type="InterPro" id="IPR015424">
    <property type="entry name" value="PyrdxlP-dep_Trfase"/>
</dbReference>
<evidence type="ECO:0008006" key="7">
    <source>
        <dbReference type="Google" id="ProtNLM"/>
    </source>
</evidence>
<evidence type="ECO:0000256" key="1">
    <source>
        <dbReference type="ARBA" id="ARBA00001933"/>
    </source>
</evidence>
<protein>
    <recommendedName>
        <fullName evidence="7">Decarboxylase</fullName>
    </recommendedName>
</protein>
<dbReference type="AlphaFoldDB" id="A0A381P598"/>
<dbReference type="Gene3D" id="3.90.1150.170">
    <property type="match status" value="1"/>
</dbReference>
<keyword evidence="5" id="KW-0456">Lyase</keyword>
<dbReference type="EMBL" id="UINC01000848">
    <property type="protein sequence ID" value="SUZ62115.1"/>
    <property type="molecule type" value="Genomic_DNA"/>
</dbReference>
<dbReference type="GO" id="GO:0006520">
    <property type="term" value="P:amino acid metabolic process"/>
    <property type="evidence" value="ECO:0007669"/>
    <property type="project" value="InterPro"/>
</dbReference>
<proteinExistence type="inferred from homology"/>
<dbReference type="Pfam" id="PF00282">
    <property type="entry name" value="Pyridoxal_deC"/>
    <property type="match status" value="1"/>
</dbReference>
<comment type="similarity">
    <text evidence="2">Belongs to the group II decarboxylase family.</text>
</comment>
<evidence type="ECO:0000256" key="4">
    <source>
        <dbReference type="ARBA" id="ARBA00022898"/>
    </source>
</evidence>
<dbReference type="GO" id="GO:0030170">
    <property type="term" value="F:pyridoxal phosphate binding"/>
    <property type="evidence" value="ECO:0007669"/>
    <property type="project" value="InterPro"/>
</dbReference>
<name>A0A381P598_9ZZZZ</name>
<accession>A0A381P598</accession>
<comment type="cofactor">
    <cofactor evidence="1">
        <name>pyridoxal 5'-phosphate</name>
        <dbReference type="ChEBI" id="CHEBI:597326"/>
    </cofactor>
</comment>
<organism evidence="6">
    <name type="scientific">marine metagenome</name>
    <dbReference type="NCBI Taxonomy" id="408172"/>
    <lineage>
        <taxon>unclassified sequences</taxon>
        <taxon>metagenomes</taxon>
        <taxon>ecological metagenomes</taxon>
    </lineage>
</organism>
<dbReference type="GO" id="GO:0016831">
    <property type="term" value="F:carboxy-lyase activity"/>
    <property type="evidence" value="ECO:0007669"/>
    <property type="project" value="UniProtKB-KW"/>
</dbReference>
<dbReference type="PANTHER" id="PTHR11999">
    <property type="entry name" value="GROUP II PYRIDOXAL-5-PHOSPHATE DECARBOXYLASE"/>
    <property type="match status" value="1"/>
</dbReference>
<keyword evidence="4" id="KW-0663">Pyridoxal phosphate</keyword>
<dbReference type="Gene3D" id="3.90.1150.10">
    <property type="entry name" value="Aspartate Aminotransferase, domain 1"/>
    <property type="match status" value="1"/>
</dbReference>
<reference evidence="6" key="1">
    <citation type="submission" date="2018-05" db="EMBL/GenBank/DDBJ databases">
        <authorList>
            <person name="Lanie J.A."/>
            <person name="Ng W.-L."/>
            <person name="Kazmierczak K.M."/>
            <person name="Andrzejewski T.M."/>
            <person name="Davidsen T.M."/>
            <person name="Wayne K.J."/>
            <person name="Tettelin H."/>
            <person name="Glass J.I."/>
            <person name="Rusch D."/>
            <person name="Podicherti R."/>
            <person name="Tsui H.-C.T."/>
            <person name="Winkler M.E."/>
        </authorList>
    </citation>
    <scope>NUCLEOTIDE SEQUENCE</scope>
</reference>
<dbReference type="InterPro" id="IPR015421">
    <property type="entry name" value="PyrdxlP-dep_Trfase_major"/>
</dbReference>
<evidence type="ECO:0000256" key="3">
    <source>
        <dbReference type="ARBA" id="ARBA00022793"/>
    </source>
</evidence>
<gene>
    <name evidence="6" type="ORF">METZ01_LOCUS14969</name>
</gene>
<dbReference type="GO" id="GO:0005737">
    <property type="term" value="C:cytoplasm"/>
    <property type="evidence" value="ECO:0007669"/>
    <property type="project" value="TreeGrafter"/>
</dbReference>
<evidence type="ECO:0000256" key="5">
    <source>
        <dbReference type="ARBA" id="ARBA00023239"/>
    </source>
</evidence>